<feature type="domain" description="Agenet-like" evidence="6">
    <location>
        <begin position="65"/>
        <end position="117"/>
    </location>
</feature>
<evidence type="ECO:0000256" key="1">
    <source>
        <dbReference type="ARBA" id="ARBA00004210"/>
    </source>
</evidence>
<dbReference type="GO" id="GO:0051028">
    <property type="term" value="P:mRNA transport"/>
    <property type="evidence" value="ECO:0007669"/>
    <property type="project" value="TreeGrafter"/>
</dbReference>
<dbReference type="Pfam" id="PF00013">
    <property type="entry name" value="KH_1"/>
    <property type="match status" value="1"/>
</dbReference>
<dbReference type="InterPro" id="IPR040472">
    <property type="entry name" value="FMRP_KH0"/>
</dbReference>
<dbReference type="CDD" id="cd22426">
    <property type="entry name" value="KH_I_FMR1_FXR_rpt2"/>
    <property type="match status" value="1"/>
</dbReference>
<dbReference type="AlphaFoldDB" id="Q683N2"/>
<dbReference type="Gene3D" id="2.30.30.140">
    <property type="match status" value="2"/>
</dbReference>
<feature type="compositionally biased region" description="Basic and acidic residues" evidence="5">
    <location>
        <begin position="452"/>
        <end position="466"/>
    </location>
</feature>
<gene>
    <name evidence="7" type="primary">hyFMR1</name>
</gene>
<feature type="region of interest" description="Disordered" evidence="5">
    <location>
        <begin position="433"/>
        <end position="621"/>
    </location>
</feature>
<dbReference type="GO" id="GO:0048513">
    <property type="term" value="P:animal organ development"/>
    <property type="evidence" value="ECO:0007669"/>
    <property type="project" value="TreeGrafter"/>
</dbReference>
<dbReference type="Gene3D" id="3.30.1370.10">
    <property type="entry name" value="K Homology domain, type 1"/>
    <property type="match status" value="2"/>
</dbReference>
<comment type="subcellular location">
    <subcellularLocation>
        <location evidence="1">Cytoplasm</location>
        <location evidence="1">Stress granule</location>
    </subcellularLocation>
    <subcellularLocation>
        <location evidence="3">Synapse</location>
    </subcellularLocation>
</comment>
<sequence length="621" mass="70541">MEEIQVEVRNRQNGAFFPAEIKNIHSEEATVEFYHSPNKWIRVPLSEIRKPLPLSQEALTFNDGDDIEIYQKKTMTNPMGWWKGKVVSRRGGFFVVRFNGLDDAFNEIVPLERIRPLGQWQPVSRGMYFKCMIDVPQDLRTICGTDVHGTFCQQTQASSVFYHGDLNVLVILSVREDSIKKAAILSEMHFRSLRTKLLLRSRNEEAVKQLDIAKKQAQQAPVFEQLTLPEDLVGLAIGAQGANIQAARRIPGVLSVEVDEAACTFNILGENVECVKEARCLLDFAEEQVYVPRAYVGKVIGRNGRIVQDIVDKSGVVRVKIDPEPEENKSEEEKKKDVPFLFIGTRDNICNAKMMLEYHLSHLKDVEELRSQKDNIDLELRIHGVNPSTGPFFPPPAEMRRQHALSITSQYDGIVRDRTQTIESYAGDLAELPVYTSNPSNRNPLFGLRVRTNSETEPLKKDDKTGRTSPLGKSHSPDGIPQTIHEADSEYSQESKPSGSQTSSRGRANNKRGSFHGNRSTHGRQRVNSESEREKSEANENLDWRRRDEAAEVKDESLEFQQRRRTKSEGESLPEPKQIQIKQRSATNAGHQKAPPNSKQKNDHHKNNHHQKQNRDNFEVG</sequence>
<feature type="compositionally biased region" description="Polar residues" evidence="5">
    <location>
        <begin position="490"/>
        <end position="507"/>
    </location>
</feature>
<keyword evidence="4" id="KW-0694">RNA-binding</keyword>
<dbReference type="CDD" id="cd20403">
    <property type="entry name" value="Tudor_Agenet_FMRP-like_rpt2"/>
    <property type="match status" value="1"/>
</dbReference>
<evidence type="ECO:0000313" key="7">
    <source>
        <dbReference type="EMBL" id="CAH25437.1"/>
    </source>
</evidence>
<dbReference type="CDD" id="cd22427">
    <property type="entry name" value="KH_I_FMR1_FXR_rpt3"/>
    <property type="match status" value="1"/>
</dbReference>
<accession>Q683N2</accession>
<dbReference type="CDD" id="cd20402">
    <property type="entry name" value="Tudor_Agenet_FMRP-like_rpt1"/>
    <property type="match status" value="1"/>
</dbReference>
<keyword evidence="2" id="KW-0770">Synapse</keyword>
<dbReference type="SMART" id="SM00322">
    <property type="entry name" value="KH"/>
    <property type="match status" value="2"/>
</dbReference>
<evidence type="ECO:0000256" key="5">
    <source>
        <dbReference type="SAM" id="MobiDB-lite"/>
    </source>
</evidence>
<dbReference type="GO" id="GO:0045727">
    <property type="term" value="P:positive regulation of translation"/>
    <property type="evidence" value="ECO:0007669"/>
    <property type="project" value="TreeGrafter"/>
</dbReference>
<dbReference type="GO" id="GO:0045182">
    <property type="term" value="F:translation regulator activity"/>
    <property type="evidence" value="ECO:0007669"/>
    <property type="project" value="TreeGrafter"/>
</dbReference>
<dbReference type="SUPFAM" id="SSF54791">
    <property type="entry name" value="Eukaryotic type KH-domain (KH-domain type I)"/>
    <property type="match status" value="2"/>
</dbReference>
<dbReference type="GO" id="GO:0010494">
    <property type="term" value="C:cytoplasmic stress granule"/>
    <property type="evidence" value="ECO:0007669"/>
    <property type="project" value="UniProtKB-SubCell"/>
</dbReference>
<reference evidence="7" key="1">
    <citation type="journal article" date="2004" name="Gene">
        <title>A fragile X mental retardation-like gene in a cnidarian.</title>
        <authorList>
            <person name="Guduric-Fuchs J."/>
            <person name="Mohrlen F."/>
            <person name="Frohme M."/>
            <person name="Frank U."/>
        </authorList>
    </citation>
    <scope>NUCLEOTIDE SEQUENCE</scope>
</reference>
<dbReference type="EMBL" id="AJ829441">
    <property type="protein sequence ID" value="CAH25437.1"/>
    <property type="molecule type" value="mRNA"/>
</dbReference>
<protein>
    <submittedName>
        <fullName evidence="7">HyFMR1 protein</fullName>
    </submittedName>
</protein>
<feature type="domain" description="Agenet-like" evidence="6">
    <location>
        <begin position="2"/>
        <end position="51"/>
    </location>
</feature>
<evidence type="ECO:0000256" key="4">
    <source>
        <dbReference type="PROSITE-ProRule" id="PRU00117"/>
    </source>
</evidence>
<dbReference type="Pfam" id="PF05641">
    <property type="entry name" value="Agenet"/>
    <property type="match status" value="1"/>
</dbReference>
<dbReference type="InterPro" id="IPR036612">
    <property type="entry name" value="KH_dom_type_1_sf"/>
</dbReference>
<dbReference type="InterPro" id="IPR004088">
    <property type="entry name" value="KH_dom_type_1"/>
</dbReference>
<proteinExistence type="evidence at transcript level"/>
<dbReference type="FunFam" id="3.30.1370.10:FF:000054">
    <property type="entry name" value="Fragile X mental retardation protein 1"/>
    <property type="match status" value="1"/>
</dbReference>
<dbReference type="InterPro" id="IPR040148">
    <property type="entry name" value="FMR1"/>
</dbReference>
<evidence type="ECO:0000259" key="6">
    <source>
        <dbReference type="PROSITE" id="PS51641"/>
    </source>
</evidence>
<evidence type="ECO:0000256" key="2">
    <source>
        <dbReference type="ARBA" id="ARBA00023018"/>
    </source>
</evidence>
<evidence type="ECO:0000256" key="3">
    <source>
        <dbReference type="ARBA" id="ARBA00034103"/>
    </source>
</evidence>
<feature type="compositionally biased region" description="Basic residues" evidence="5">
    <location>
        <begin position="508"/>
        <end position="525"/>
    </location>
</feature>
<dbReference type="GO" id="GO:0045202">
    <property type="term" value="C:synapse"/>
    <property type="evidence" value="ECO:0007669"/>
    <property type="project" value="UniProtKB-SubCell"/>
</dbReference>
<dbReference type="InterPro" id="IPR008395">
    <property type="entry name" value="Agenet-like_dom"/>
</dbReference>
<feature type="compositionally biased region" description="Basic residues" evidence="5">
    <location>
        <begin position="602"/>
        <end position="612"/>
    </location>
</feature>
<dbReference type="PROSITE" id="PS50084">
    <property type="entry name" value="KH_TYPE_1"/>
    <property type="match status" value="2"/>
</dbReference>
<dbReference type="Pfam" id="PF17904">
    <property type="entry name" value="KH_9"/>
    <property type="match status" value="1"/>
</dbReference>
<dbReference type="GO" id="GO:0043488">
    <property type="term" value="P:regulation of mRNA stability"/>
    <property type="evidence" value="ECO:0007669"/>
    <property type="project" value="TreeGrafter"/>
</dbReference>
<dbReference type="InterPro" id="IPR004087">
    <property type="entry name" value="KH_dom"/>
</dbReference>
<feature type="compositionally biased region" description="Polar residues" evidence="5">
    <location>
        <begin position="580"/>
        <end position="598"/>
    </location>
</feature>
<dbReference type="Pfam" id="PF18336">
    <property type="entry name" value="Tudor_FRX1"/>
    <property type="match status" value="1"/>
</dbReference>
<dbReference type="GO" id="GO:0003730">
    <property type="term" value="F:mRNA 3'-UTR binding"/>
    <property type="evidence" value="ECO:0007669"/>
    <property type="project" value="TreeGrafter"/>
</dbReference>
<dbReference type="PROSITE" id="PS51641">
    <property type="entry name" value="AGENET_LIKE"/>
    <property type="match status" value="2"/>
</dbReference>
<dbReference type="InterPro" id="IPR041560">
    <property type="entry name" value="Tudor_FRM1"/>
</dbReference>
<feature type="compositionally biased region" description="Basic and acidic residues" evidence="5">
    <location>
        <begin position="527"/>
        <end position="557"/>
    </location>
</feature>
<dbReference type="PANTHER" id="PTHR10603:SF7">
    <property type="entry name" value="FRAGILE X MESSENGER RIBONUCLEOPROTEIN 1 HOMOLOG"/>
    <property type="match status" value="1"/>
</dbReference>
<name>Q683N2_HYDEC</name>
<dbReference type="GO" id="GO:0005634">
    <property type="term" value="C:nucleus"/>
    <property type="evidence" value="ECO:0007669"/>
    <property type="project" value="TreeGrafter"/>
</dbReference>
<dbReference type="PANTHER" id="PTHR10603">
    <property type="entry name" value="FRAGILE X MENTAL RETARDATION SYNDROME-RELATED PROTEIN"/>
    <property type="match status" value="1"/>
</dbReference>
<organism evidence="7">
    <name type="scientific">Hydractinia echinata</name>
    <name type="common">Snail fur</name>
    <name type="synonym">Hermit crab hydroid</name>
    <dbReference type="NCBI Taxonomy" id="3283270"/>
    <lineage>
        <taxon>Eukaryota</taxon>
        <taxon>Metazoa</taxon>
        <taxon>Cnidaria</taxon>
        <taxon>Anthozoa</taxon>
        <taxon>Octocorallia</taxon>
        <taxon>Malacalcyonacea</taxon>
        <taxon>Cladiellidae</taxon>
        <taxon>Klyxum</taxon>
    </lineage>
</organism>